<organism evidence="2 3">
    <name type="scientific">Haematococcus lacustris</name>
    <name type="common">Green alga</name>
    <name type="synonym">Haematococcus pluvialis</name>
    <dbReference type="NCBI Taxonomy" id="44745"/>
    <lineage>
        <taxon>Eukaryota</taxon>
        <taxon>Viridiplantae</taxon>
        <taxon>Chlorophyta</taxon>
        <taxon>core chlorophytes</taxon>
        <taxon>Chlorophyceae</taxon>
        <taxon>CS clade</taxon>
        <taxon>Chlamydomonadales</taxon>
        <taxon>Haematococcaceae</taxon>
        <taxon>Haematococcus</taxon>
    </lineage>
</organism>
<evidence type="ECO:0000313" key="3">
    <source>
        <dbReference type="Proteomes" id="UP000485058"/>
    </source>
</evidence>
<keyword evidence="3" id="KW-1185">Reference proteome</keyword>
<accession>A0A6A0A0G7</accession>
<proteinExistence type="predicted"/>
<sequence length="153" mass="16259">MCTPPCIGTPLLAVGLQLLLPCGKSAVDWAKQHAQGQGVIHRTSRQSRTERNSEYCSAMRSDHAQSSSLSMLACGCHRLFDALARHVCRCVCATHGPTGTFAARPCISAPCTTDVHPFASAIHCYGNLAEYNFLRPGPLVADDQLGLGHPGSA</sequence>
<dbReference type="Proteomes" id="UP000485058">
    <property type="component" value="Unassembled WGS sequence"/>
</dbReference>
<keyword evidence="1" id="KW-0732">Signal</keyword>
<reference evidence="2 3" key="1">
    <citation type="submission" date="2020-02" db="EMBL/GenBank/DDBJ databases">
        <title>Draft genome sequence of Haematococcus lacustris strain NIES-144.</title>
        <authorList>
            <person name="Morimoto D."/>
            <person name="Nakagawa S."/>
            <person name="Yoshida T."/>
            <person name="Sawayama S."/>
        </authorList>
    </citation>
    <scope>NUCLEOTIDE SEQUENCE [LARGE SCALE GENOMIC DNA]</scope>
    <source>
        <strain evidence="2 3">NIES-144</strain>
    </source>
</reference>
<comment type="caution">
    <text evidence="2">The sequence shown here is derived from an EMBL/GenBank/DDBJ whole genome shotgun (WGS) entry which is preliminary data.</text>
</comment>
<gene>
    <name evidence="2" type="ORF">HaLaN_19640</name>
</gene>
<protein>
    <recommendedName>
        <fullName evidence="4">Secreted protein</fullName>
    </recommendedName>
</protein>
<name>A0A6A0A0G7_HAELA</name>
<feature type="signal peptide" evidence="1">
    <location>
        <begin position="1"/>
        <end position="26"/>
    </location>
</feature>
<evidence type="ECO:0000256" key="1">
    <source>
        <dbReference type="SAM" id="SignalP"/>
    </source>
</evidence>
<dbReference type="EMBL" id="BLLF01001992">
    <property type="protein sequence ID" value="GFH22212.1"/>
    <property type="molecule type" value="Genomic_DNA"/>
</dbReference>
<dbReference type="AlphaFoldDB" id="A0A6A0A0G7"/>
<evidence type="ECO:0008006" key="4">
    <source>
        <dbReference type="Google" id="ProtNLM"/>
    </source>
</evidence>
<feature type="chain" id="PRO_5025640362" description="Secreted protein" evidence="1">
    <location>
        <begin position="27"/>
        <end position="153"/>
    </location>
</feature>
<evidence type="ECO:0000313" key="2">
    <source>
        <dbReference type="EMBL" id="GFH22212.1"/>
    </source>
</evidence>